<proteinExistence type="predicted"/>
<gene>
    <name evidence="1" type="ORF">EDB81DRAFT_913593</name>
</gene>
<protein>
    <submittedName>
        <fullName evidence="1">Uncharacterized protein</fullName>
    </submittedName>
</protein>
<evidence type="ECO:0000313" key="2">
    <source>
        <dbReference type="Proteomes" id="UP000738349"/>
    </source>
</evidence>
<name>A0A9P9IIJ4_9HYPO</name>
<reference evidence="1" key="1">
    <citation type="journal article" date="2021" name="Nat. Commun.">
        <title>Genetic determinants of endophytism in the Arabidopsis root mycobiome.</title>
        <authorList>
            <person name="Mesny F."/>
            <person name="Miyauchi S."/>
            <person name="Thiergart T."/>
            <person name="Pickel B."/>
            <person name="Atanasova L."/>
            <person name="Karlsson M."/>
            <person name="Huettel B."/>
            <person name="Barry K.W."/>
            <person name="Haridas S."/>
            <person name="Chen C."/>
            <person name="Bauer D."/>
            <person name="Andreopoulos W."/>
            <person name="Pangilinan J."/>
            <person name="LaButti K."/>
            <person name="Riley R."/>
            <person name="Lipzen A."/>
            <person name="Clum A."/>
            <person name="Drula E."/>
            <person name="Henrissat B."/>
            <person name="Kohler A."/>
            <person name="Grigoriev I.V."/>
            <person name="Martin F.M."/>
            <person name="Hacquard S."/>
        </authorList>
    </citation>
    <scope>NUCLEOTIDE SEQUENCE</scope>
    <source>
        <strain evidence="1">MPI-CAGE-AT-0147</strain>
    </source>
</reference>
<organism evidence="1 2">
    <name type="scientific">Dactylonectria macrodidyma</name>
    <dbReference type="NCBI Taxonomy" id="307937"/>
    <lineage>
        <taxon>Eukaryota</taxon>
        <taxon>Fungi</taxon>
        <taxon>Dikarya</taxon>
        <taxon>Ascomycota</taxon>
        <taxon>Pezizomycotina</taxon>
        <taxon>Sordariomycetes</taxon>
        <taxon>Hypocreomycetidae</taxon>
        <taxon>Hypocreales</taxon>
        <taxon>Nectriaceae</taxon>
        <taxon>Dactylonectria</taxon>
    </lineage>
</organism>
<comment type="caution">
    <text evidence="1">The sequence shown here is derived from an EMBL/GenBank/DDBJ whole genome shotgun (WGS) entry which is preliminary data.</text>
</comment>
<keyword evidence="2" id="KW-1185">Reference proteome</keyword>
<evidence type="ECO:0000313" key="1">
    <source>
        <dbReference type="EMBL" id="KAH7121427.1"/>
    </source>
</evidence>
<sequence>MTHLIPKEDLSRWPLPRHEILHYIRTWQESEHLDHHWGLSFHMYQPCTRPFDPEAQSRHDACHNGSRPQDNVSGMSLQAANRLCNITMPLYLAVLRATLNRWLYRKWFRPYKGDIENGQFIARVMQPRHIPEDTDFNGLTKLLISLNAAICGQVDKLHRETNEFLRTSEPDPVESTKRLRDFLGGPKVYE</sequence>
<dbReference type="OrthoDB" id="3513679at2759"/>
<dbReference type="AlphaFoldDB" id="A0A9P9IIJ4"/>
<dbReference type="EMBL" id="JAGMUV010000024">
    <property type="protein sequence ID" value="KAH7121427.1"/>
    <property type="molecule type" value="Genomic_DNA"/>
</dbReference>
<accession>A0A9P9IIJ4</accession>
<dbReference type="Proteomes" id="UP000738349">
    <property type="component" value="Unassembled WGS sequence"/>
</dbReference>